<dbReference type="HOGENOM" id="CLU_3235425_0_0_6"/>
<dbReference type="Proteomes" id="UP000002770">
    <property type="component" value="Unassembled WGS sequence"/>
</dbReference>
<name>G9EML1_9GAMM</name>
<dbReference type="STRING" id="658187.LDG_6479"/>
<evidence type="ECO:0000313" key="1">
    <source>
        <dbReference type="EMBL" id="EHL31547.1"/>
    </source>
</evidence>
<sequence>MKKFSEFFELNKSQTELDFVDITPGSDVPFVDRAKNPLINDAA</sequence>
<dbReference type="AlphaFoldDB" id="G9EML1"/>
<proteinExistence type="predicted"/>
<dbReference type="EMBL" id="JH413813">
    <property type="protein sequence ID" value="EHL31547.1"/>
    <property type="molecule type" value="Genomic_DNA"/>
</dbReference>
<organism evidence="1 2">
    <name type="scientific">Legionella drancourtii LLAP12</name>
    <dbReference type="NCBI Taxonomy" id="658187"/>
    <lineage>
        <taxon>Bacteria</taxon>
        <taxon>Pseudomonadati</taxon>
        <taxon>Pseudomonadota</taxon>
        <taxon>Gammaproteobacteria</taxon>
        <taxon>Legionellales</taxon>
        <taxon>Legionellaceae</taxon>
        <taxon>Legionella</taxon>
    </lineage>
</organism>
<accession>G9EML1</accession>
<evidence type="ECO:0000313" key="2">
    <source>
        <dbReference type="Proteomes" id="UP000002770"/>
    </source>
</evidence>
<reference evidence="1 2" key="1">
    <citation type="journal article" date="2011" name="BMC Genomics">
        <title>Insight into cross-talk between intra-amoebal pathogens.</title>
        <authorList>
            <person name="Gimenez G."/>
            <person name="Bertelli C."/>
            <person name="Moliner C."/>
            <person name="Robert C."/>
            <person name="Raoult D."/>
            <person name="Fournier P.E."/>
            <person name="Greub G."/>
        </authorList>
    </citation>
    <scope>NUCLEOTIDE SEQUENCE [LARGE SCALE GENOMIC DNA]</scope>
    <source>
        <strain evidence="1 2">LLAP12</strain>
    </source>
</reference>
<dbReference type="InParanoid" id="G9EML1"/>
<keyword evidence="2" id="KW-1185">Reference proteome</keyword>
<gene>
    <name evidence="1" type="ORF">LDG_6479</name>
</gene>
<protein>
    <submittedName>
        <fullName evidence="1">Uncharacterized protein</fullName>
    </submittedName>
</protein>